<dbReference type="InterPro" id="IPR036546">
    <property type="entry name" value="MED15_KIX"/>
</dbReference>
<comment type="caution">
    <text evidence="4">The sequence shown here is derived from an EMBL/GenBank/DDBJ whole genome shotgun (WGS) entry which is preliminary data.</text>
</comment>
<dbReference type="Proteomes" id="UP001457282">
    <property type="component" value="Unassembled WGS sequence"/>
</dbReference>
<dbReference type="Pfam" id="PF16987">
    <property type="entry name" value="KIX_2"/>
    <property type="match status" value="1"/>
</dbReference>
<dbReference type="PANTHER" id="PTHR33137:SF4">
    <property type="entry name" value="MEDIATOR OF RNA POLYMERASE II TRANSCRIPTION SUBUNIT 15A-RELATED"/>
    <property type="match status" value="1"/>
</dbReference>
<dbReference type="InterPro" id="IPR044661">
    <property type="entry name" value="MED15a/b/c-like"/>
</dbReference>
<dbReference type="PANTHER" id="PTHR33137">
    <property type="entry name" value="MEDIATOR OF RNA POLYMERASE II TRANSCRIPTION SUBUNIT 15A-RELATED"/>
    <property type="match status" value="1"/>
</dbReference>
<dbReference type="GO" id="GO:0005634">
    <property type="term" value="C:nucleus"/>
    <property type="evidence" value="ECO:0007669"/>
    <property type="project" value="UniProtKB-SubCell"/>
</dbReference>
<reference evidence="4 5" key="1">
    <citation type="journal article" date="2023" name="G3 (Bethesda)">
        <title>A chromosome-length genome assembly and annotation of blackberry (Rubus argutus, cv. 'Hillquist').</title>
        <authorList>
            <person name="Bruna T."/>
            <person name="Aryal R."/>
            <person name="Dudchenko O."/>
            <person name="Sargent D.J."/>
            <person name="Mead D."/>
            <person name="Buti M."/>
            <person name="Cavallini A."/>
            <person name="Hytonen T."/>
            <person name="Andres J."/>
            <person name="Pham M."/>
            <person name="Weisz D."/>
            <person name="Mascagni F."/>
            <person name="Usai G."/>
            <person name="Natali L."/>
            <person name="Bassil N."/>
            <person name="Fernandez G.E."/>
            <person name="Lomsadze A."/>
            <person name="Armour M."/>
            <person name="Olukolu B."/>
            <person name="Poorten T."/>
            <person name="Britton C."/>
            <person name="Davik J."/>
            <person name="Ashrafi H."/>
            <person name="Aiden E.L."/>
            <person name="Borodovsky M."/>
            <person name="Worthington M."/>
        </authorList>
    </citation>
    <scope>NUCLEOTIDE SEQUENCE [LARGE SCALE GENOMIC DNA]</scope>
    <source>
        <strain evidence="4">PI 553951</strain>
    </source>
</reference>
<comment type="subcellular location">
    <subcellularLocation>
        <location evidence="1">Nucleus</location>
    </subcellularLocation>
</comment>
<dbReference type="FunFam" id="1.10.246.20:FF:000003">
    <property type="entry name" value="Mediator of RNA polymerase II transcription subunit 15a"/>
    <property type="match status" value="1"/>
</dbReference>
<dbReference type="EMBL" id="JBEDUW010000003">
    <property type="protein sequence ID" value="KAK9941162.1"/>
    <property type="molecule type" value="Genomic_DNA"/>
</dbReference>
<name>A0AAW1Y008_RUBAR</name>
<evidence type="ECO:0000313" key="5">
    <source>
        <dbReference type="Proteomes" id="UP001457282"/>
    </source>
</evidence>
<dbReference type="Gene3D" id="1.10.246.20">
    <property type="entry name" value="Coactivator CBP, KIX domain"/>
    <property type="match status" value="1"/>
</dbReference>
<evidence type="ECO:0000256" key="2">
    <source>
        <dbReference type="ARBA" id="ARBA00023242"/>
    </source>
</evidence>
<evidence type="ECO:0000256" key="1">
    <source>
        <dbReference type="ARBA" id="ARBA00004123"/>
    </source>
</evidence>
<keyword evidence="2" id="KW-0539">Nucleus</keyword>
<organism evidence="4 5">
    <name type="scientific">Rubus argutus</name>
    <name type="common">Southern blackberry</name>
    <dbReference type="NCBI Taxonomy" id="59490"/>
    <lineage>
        <taxon>Eukaryota</taxon>
        <taxon>Viridiplantae</taxon>
        <taxon>Streptophyta</taxon>
        <taxon>Embryophyta</taxon>
        <taxon>Tracheophyta</taxon>
        <taxon>Spermatophyta</taxon>
        <taxon>Magnoliopsida</taxon>
        <taxon>eudicotyledons</taxon>
        <taxon>Gunneridae</taxon>
        <taxon>Pentapetalae</taxon>
        <taxon>rosids</taxon>
        <taxon>fabids</taxon>
        <taxon>Rosales</taxon>
        <taxon>Rosaceae</taxon>
        <taxon>Rosoideae</taxon>
        <taxon>Rosoideae incertae sedis</taxon>
        <taxon>Rubus</taxon>
    </lineage>
</organism>
<proteinExistence type="predicted"/>
<evidence type="ECO:0000259" key="3">
    <source>
        <dbReference type="Pfam" id="PF16987"/>
    </source>
</evidence>
<dbReference type="GO" id="GO:0003713">
    <property type="term" value="F:transcription coactivator activity"/>
    <property type="evidence" value="ECO:0007669"/>
    <property type="project" value="InterPro"/>
</dbReference>
<dbReference type="InterPro" id="IPR036529">
    <property type="entry name" value="KIX_dom_sf"/>
</dbReference>
<dbReference type="GO" id="GO:0031490">
    <property type="term" value="F:chromatin DNA binding"/>
    <property type="evidence" value="ECO:0007669"/>
    <property type="project" value="InterPro"/>
</dbReference>
<gene>
    <name evidence="4" type="ORF">M0R45_017783</name>
</gene>
<feature type="domain" description="Mediator complex subunit 15 KIX" evidence="3">
    <location>
        <begin position="69"/>
        <end position="150"/>
    </location>
</feature>
<protein>
    <recommendedName>
        <fullName evidence="3">Mediator complex subunit 15 KIX domain-containing protein</fullName>
    </recommendedName>
</protein>
<dbReference type="AlphaFoldDB" id="A0AAW1Y008"/>
<dbReference type="SUPFAM" id="SSF47040">
    <property type="entry name" value="Kix domain of CBP (creb binding protein)"/>
    <property type="match status" value="1"/>
</dbReference>
<keyword evidence="5" id="KW-1185">Reference proteome</keyword>
<evidence type="ECO:0000313" key="4">
    <source>
        <dbReference type="EMBL" id="KAK9941162.1"/>
    </source>
</evidence>
<sequence length="163" mass="18343">MVLQNDIDLLHPPADLEKRKHKLNCSNGSCAQSRPQLFRHGCEVPGLLQHYNCVQSLPNGCDLMDMDAADWRTGLMPDSRARIVNKIAISLKAITLKRHLPFSGQEGELELARIAARFEEKMYTAASSQSDYLRKISLKMLTMETKGRATTTPSNLKRHRVLA</sequence>
<accession>A0AAW1Y008</accession>